<keyword evidence="3" id="KW-1185">Reference proteome</keyword>
<evidence type="ECO:0000313" key="2">
    <source>
        <dbReference type="EMBL" id="TDP57346.1"/>
    </source>
</evidence>
<feature type="transmembrane region" description="Helical" evidence="1">
    <location>
        <begin position="36"/>
        <end position="56"/>
    </location>
</feature>
<comment type="caution">
    <text evidence="2">The sequence shown here is derived from an EMBL/GenBank/DDBJ whole genome shotgun (WGS) entry which is preliminary data.</text>
</comment>
<feature type="transmembrane region" description="Helical" evidence="1">
    <location>
        <begin position="147"/>
        <end position="168"/>
    </location>
</feature>
<keyword evidence="1" id="KW-0812">Transmembrane</keyword>
<sequence>MDAILKKNAINFGVISGLISIALYTLMYLVDLKLFVNMWVLFGMLIIWIVIGCVLLSKSKKERAGVLTFKEGFTTYFLSALIGILISTAFNIFLLNFFDTEARDKITEHFIEFQVEMLEKYNAPSDQIAETVSKLKENSQFSINGQLLGIAQALLGATVFGLILAAIFKSKTREEY</sequence>
<dbReference type="RefSeq" id="WP_133534047.1">
    <property type="nucleotide sequence ID" value="NZ_SNXR01000019.1"/>
</dbReference>
<dbReference type="Pfam" id="PF13858">
    <property type="entry name" value="DUF4199"/>
    <property type="match status" value="1"/>
</dbReference>
<feature type="transmembrane region" description="Helical" evidence="1">
    <location>
        <begin position="76"/>
        <end position="98"/>
    </location>
</feature>
<evidence type="ECO:0000256" key="1">
    <source>
        <dbReference type="SAM" id="Phobius"/>
    </source>
</evidence>
<gene>
    <name evidence="2" type="ORF">BC748_2865</name>
</gene>
<organism evidence="2 3">
    <name type="scientific">Flavobacterium dankookense</name>
    <dbReference type="NCBI Taxonomy" id="706186"/>
    <lineage>
        <taxon>Bacteria</taxon>
        <taxon>Pseudomonadati</taxon>
        <taxon>Bacteroidota</taxon>
        <taxon>Flavobacteriia</taxon>
        <taxon>Flavobacteriales</taxon>
        <taxon>Flavobacteriaceae</taxon>
        <taxon>Flavobacterium</taxon>
    </lineage>
</organism>
<name>A0A4R6Q6E2_9FLAO</name>
<proteinExistence type="predicted"/>
<accession>A0A4R6Q6E2</accession>
<dbReference type="InterPro" id="IPR025250">
    <property type="entry name" value="DUF4199"/>
</dbReference>
<dbReference type="Proteomes" id="UP000295260">
    <property type="component" value="Unassembled WGS sequence"/>
</dbReference>
<reference evidence="2 3" key="1">
    <citation type="submission" date="2019-03" db="EMBL/GenBank/DDBJ databases">
        <title>Genomic Encyclopedia of Archaeal and Bacterial Type Strains, Phase II (KMG-II): from individual species to whole genera.</title>
        <authorList>
            <person name="Goeker M."/>
        </authorList>
    </citation>
    <scope>NUCLEOTIDE SEQUENCE [LARGE SCALE GENOMIC DNA]</scope>
    <source>
        <strain evidence="2 3">DSM 25687</strain>
    </source>
</reference>
<feature type="transmembrane region" description="Helical" evidence="1">
    <location>
        <begin position="12"/>
        <end position="30"/>
    </location>
</feature>
<keyword evidence="1" id="KW-0472">Membrane</keyword>
<dbReference type="OrthoDB" id="660361at2"/>
<evidence type="ECO:0000313" key="3">
    <source>
        <dbReference type="Proteomes" id="UP000295260"/>
    </source>
</evidence>
<dbReference type="AlphaFoldDB" id="A0A4R6Q6E2"/>
<protein>
    <submittedName>
        <fullName evidence="2">Uncharacterized protein DUF4199</fullName>
    </submittedName>
</protein>
<dbReference type="EMBL" id="SNXR01000019">
    <property type="protein sequence ID" value="TDP57346.1"/>
    <property type="molecule type" value="Genomic_DNA"/>
</dbReference>
<keyword evidence="1" id="KW-1133">Transmembrane helix</keyword>